<reference evidence="2 3" key="1">
    <citation type="submission" date="2019-06" db="EMBL/GenBank/DDBJ databases">
        <title>Sequencing the genomes of 1000 actinobacteria strains.</title>
        <authorList>
            <person name="Klenk H.-P."/>
        </authorList>
    </citation>
    <scope>NUCLEOTIDE SEQUENCE [LARGE SCALE GENOMIC DNA]</scope>
    <source>
        <strain evidence="2 3">DSM 21776</strain>
    </source>
</reference>
<feature type="compositionally biased region" description="Low complexity" evidence="1">
    <location>
        <begin position="39"/>
        <end position="50"/>
    </location>
</feature>
<feature type="region of interest" description="Disordered" evidence="1">
    <location>
        <begin position="1"/>
        <end position="50"/>
    </location>
</feature>
<protein>
    <submittedName>
        <fullName evidence="2">Uncharacterized protein</fullName>
    </submittedName>
</protein>
<comment type="caution">
    <text evidence="2">The sequence shown here is derived from an EMBL/GenBank/DDBJ whole genome shotgun (WGS) entry which is preliminary data.</text>
</comment>
<evidence type="ECO:0000256" key="1">
    <source>
        <dbReference type="SAM" id="MobiDB-lite"/>
    </source>
</evidence>
<feature type="region of interest" description="Disordered" evidence="1">
    <location>
        <begin position="210"/>
        <end position="253"/>
    </location>
</feature>
<organism evidence="2 3">
    <name type="scientific">Humibacillus xanthopallidus</name>
    <dbReference type="NCBI Taxonomy" id="412689"/>
    <lineage>
        <taxon>Bacteria</taxon>
        <taxon>Bacillati</taxon>
        <taxon>Actinomycetota</taxon>
        <taxon>Actinomycetes</taxon>
        <taxon>Micrococcales</taxon>
        <taxon>Intrasporangiaceae</taxon>
        <taxon>Humibacillus</taxon>
    </lineage>
</organism>
<dbReference type="AlphaFoldDB" id="A0A543PRS7"/>
<sequence length="253" mass="26470">MTAQPAEPVATAGPAVPGEAAGAAAAGTTSPAAAPPAPGATSSTTSASTSATTSPAAVAALLGEAMTKSGLLWIDVAGDRAWPAWHVWDDGAAYVVSGPGEQPLPWLPEEVRLILRSKDTGGRLLTLRAHTHVLEPATPEWDKAAELLRASRLNAVDDSLTRWADGCTVTALVPFDAPIEAPGAYAAGDARSAPARTAATTTSWRPWHWRGRGEEKAARKRAKAAERATRKAARERAKLRAKRQRRGGRRRSG</sequence>
<name>A0A543PRS7_9MICO</name>
<dbReference type="Proteomes" id="UP000320085">
    <property type="component" value="Unassembled WGS sequence"/>
</dbReference>
<accession>A0A543PRS7</accession>
<evidence type="ECO:0000313" key="3">
    <source>
        <dbReference type="Proteomes" id="UP000320085"/>
    </source>
</evidence>
<feature type="compositionally biased region" description="Basic residues" evidence="1">
    <location>
        <begin position="239"/>
        <end position="253"/>
    </location>
</feature>
<dbReference type="RefSeq" id="WP_185747343.1">
    <property type="nucleotide sequence ID" value="NZ_BAAAQC010000012.1"/>
</dbReference>
<feature type="compositionally biased region" description="Low complexity" evidence="1">
    <location>
        <begin position="1"/>
        <end position="32"/>
    </location>
</feature>
<evidence type="ECO:0000313" key="2">
    <source>
        <dbReference type="EMBL" id="TQN46783.1"/>
    </source>
</evidence>
<gene>
    <name evidence="2" type="ORF">FHX52_3512</name>
</gene>
<feature type="compositionally biased region" description="Basic and acidic residues" evidence="1">
    <location>
        <begin position="211"/>
        <end position="238"/>
    </location>
</feature>
<dbReference type="EMBL" id="VFQF01000002">
    <property type="protein sequence ID" value="TQN46783.1"/>
    <property type="molecule type" value="Genomic_DNA"/>
</dbReference>
<proteinExistence type="predicted"/>